<sequence>TWKDARKYLDKYVALSREFQQADGAFSAAVFYKAARPRSPRQLISTTGHALEWMSLALSPEELQQAWVLKAIERMVADMEKFPTEVFSDGGLYHAAHALRRFREATGK</sequence>
<feature type="non-terminal residue" evidence="1">
    <location>
        <position position="1"/>
    </location>
</feature>
<evidence type="ECO:0008006" key="2">
    <source>
        <dbReference type="Google" id="ProtNLM"/>
    </source>
</evidence>
<organism evidence="1">
    <name type="scientific">marine metagenome</name>
    <dbReference type="NCBI Taxonomy" id="408172"/>
    <lineage>
        <taxon>unclassified sequences</taxon>
        <taxon>metagenomes</taxon>
        <taxon>ecological metagenomes</taxon>
    </lineage>
</organism>
<accession>A0A383DPY3</accession>
<gene>
    <name evidence="1" type="ORF">METZ01_LOCUS499228</name>
</gene>
<dbReference type="EMBL" id="UINC01219072">
    <property type="protein sequence ID" value="SVE46374.1"/>
    <property type="molecule type" value="Genomic_DNA"/>
</dbReference>
<evidence type="ECO:0000313" key="1">
    <source>
        <dbReference type="EMBL" id="SVE46374.1"/>
    </source>
</evidence>
<dbReference type="AlphaFoldDB" id="A0A383DPY3"/>
<reference evidence="1" key="1">
    <citation type="submission" date="2018-05" db="EMBL/GenBank/DDBJ databases">
        <authorList>
            <person name="Lanie J.A."/>
            <person name="Ng W.-L."/>
            <person name="Kazmierczak K.M."/>
            <person name="Andrzejewski T.M."/>
            <person name="Davidsen T.M."/>
            <person name="Wayne K.J."/>
            <person name="Tettelin H."/>
            <person name="Glass J.I."/>
            <person name="Rusch D."/>
            <person name="Podicherti R."/>
            <person name="Tsui H.-C.T."/>
            <person name="Winkler M.E."/>
        </authorList>
    </citation>
    <scope>NUCLEOTIDE SEQUENCE</scope>
</reference>
<proteinExistence type="predicted"/>
<protein>
    <recommendedName>
        <fullName evidence="2">Thioredoxin domain-containing protein</fullName>
    </recommendedName>
</protein>
<name>A0A383DPY3_9ZZZZ</name>